<dbReference type="Pfam" id="PF03259">
    <property type="entry name" value="Robl_LC7"/>
    <property type="match status" value="1"/>
</dbReference>
<accession>A0A239LUA6</accession>
<feature type="domain" description="Roadblock/LAMTOR2" evidence="1">
    <location>
        <begin position="14"/>
        <end position="110"/>
    </location>
</feature>
<gene>
    <name evidence="2" type="ORF">SAMN05216252_12141</name>
</gene>
<dbReference type="InterPro" id="IPR053141">
    <property type="entry name" value="Mycobact_SerProt_Inhib_Rv3364c"/>
</dbReference>
<evidence type="ECO:0000313" key="3">
    <source>
        <dbReference type="Proteomes" id="UP000198280"/>
    </source>
</evidence>
<dbReference type="RefSeq" id="WP_179280040.1">
    <property type="nucleotide sequence ID" value="NZ_FZOF01000021.1"/>
</dbReference>
<dbReference type="Gene3D" id="3.30.450.30">
    <property type="entry name" value="Dynein light chain 2a, cytoplasmic"/>
    <property type="match status" value="1"/>
</dbReference>
<dbReference type="InterPro" id="IPR004942">
    <property type="entry name" value="Roadblock/LAMTOR2_dom"/>
</dbReference>
<protein>
    <submittedName>
        <fullName evidence="2">Predicted regulator of Ras-like GTPase activity, Roadblock/LC7/MglB family</fullName>
    </submittedName>
</protein>
<evidence type="ECO:0000259" key="1">
    <source>
        <dbReference type="SMART" id="SM00960"/>
    </source>
</evidence>
<dbReference type="SUPFAM" id="SSF103196">
    <property type="entry name" value="Roadblock/LC7 domain"/>
    <property type="match status" value="1"/>
</dbReference>
<dbReference type="SMART" id="SM00960">
    <property type="entry name" value="Robl_LC7"/>
    <property type="match status" value="1"/>
</dbReference>
<dbReference type="Proteomes" id="UP000198280">
    <property type="component" value="Unassembled WGS sequence"/>
</dbReference>
<dbReference type="AlphaFoldDB" id="A0A239LUA6"/>
<dbReference type="EMBL" id="FZOF01000021">
    <property type="protein sequence ID" value="SNT33383.1"/>
    <property type="molecule type" value="Genomic_DNA"/>
</dbReference>
<evidence type="ECO:0000313" key="2">
    <source>
        <dbReference type="EMBL" id="SNT33383.1"/>
    </source>
</evidence>
<dbReference type="PANTHER" id="PTHR36222:SF1">
    <property type="entry name" value="SERINE PROTEASE INHIBITOR RV3364C"/>
    <property type="match status" value="1"/>
</dbReference>
<organism evidence="2 3">
    <name type="scientific">Actinacidiphila glaucinigra</name>
    <dbReference type="NCBI Taxonomy" id="235986"/>
    <lineage>
        <taxon>Bacteria</taxon>
        <taxon>Bacillati</taxon>
        <taxon>Actinomycetota</taxon>
        <taxon>Actinomycetes</taxon>
        <taxon>Kitasatosporales</taxon>
        <taxon>Streptomycetaceae</taxon>
        <taxon>Actinacidiphila</taxon>
    </lineage>
</organism>
<sequence length="148" mass="15243">MDTTPKRSARNEAGGLLTDLMHRVPGTQRVLLATGDGLKIAWTDQDAAEADKLAALMTGLHSLARGAFVTAAGGVRQVAVEHDAGGLFVMSAEGDAANPRLVGTLLGVVTTREASPGQVGFEMTRVIKGLGAQLAVQARDSQPAGRGQ</sequence>
<keyword evidence="3" id="KW-1185">Reference proteome</keyword>
<dbReference type="PANTHER" id="PTHR36222">
    <property type="entry name" value="SERINE PROTEASE INHIBITOR RV3364C"/>
    <property type="match status" value="1"/>
</dbReference>
<proteinExistence type="predicted"/>
<name>A0A239LUA6_9ACTN</name>
<reference evidence="2 3" key="1">
    <citation type="submission" date="2017-06" db="EMBL/GenBank/DDBJ databases">
        <authorList>
            <person name="Kim H.J."/>
            <person name="Triplett B.A."/>
        </authorList>
    </citation>
    <scope>NUCLEOTIDE SEQUENCE [LARGE SCALE GENOMIC DNA]</scope>
    <source>
        <strain evidence="2 3">CGMCC 4.1858</strain>
    </source>
</reference>